<gene>
    <name evidence="2" type="ORF">ECANGB1_2608</name>
</gene>
<dbReference type="VEuPathDB" id="MicrosporidiaDB:ECANGB1_2608"/>
<dbReference type="AlphaFoldDB" id="A0A1Y1S9N2"/>
<proteinExistence type="predicted"/>
<comment type="caution">
    <text evidence="2">The sequence shown here is derived from an EMBL/GenBank/DDBJ whole genome shotgun (WGS) entry which is preliminary data.</text>
</comment>
<feature type="chain" id="PRO_5010998292" evidence="1">
    <location>
        <begin position="22"/>
        <end position="65"/>
    </location>
</feature>
<dbReference type="Proteomes" id="UP000192639">
    <property type="component" value="Unassembled WGS sequence"/>
</dbReference>
<feature type="signal peptide" evidence="1">
    <location>
        <begin position="1"/>
        <end position="21"/>
    </location>
</feature>
<keyword evidence="1" id="KW-0732">Signal</keyword>
<evidence type="ECO:0000313" key="3">
    <source>
        <dbReference type="Proteomes" id="UP000192639"/>
    </source>
</evidence>
<accession>A0A1Y1S9N2</accession>
<sequence length="65" mass="7392">MISFCLLICSFLVFNSWNILSYTSSFTIQMGIHQISLTKLPADFSFSLCSFDFLLSFYPISTECA</sequence>
<protein>
    <submittedName>
        <fullName evidence="2">Uncharacterized protein</fullName>
    </submittedName>
</protein>
<name>A0A1Y1S9N2_9MICR</name>
<organism evidence="2 3">
    <name type="scientific">Enterospora canceri</name>
    <dbReference type="NCBI Taxonomy" id="1081671"/>
    <lineage>
        <taxon>Eukaryota</taxon>
        <taxon>Fungi</taxon>
        <taxon>Fungi incertae sedis</taxon>
        <taxon>Microsporidia</taxon>
        <taxon>Enterocytozoonidae</taxon>
        <taxon>Enterospora</taxon>
    </lineage>
</organism>
<evidence type="ECO:0000313" key="2">
    <source>
        <dbReference type="EMBL" id="ORD95172.1"/>
    </source>
</evidence>
<evidence type="ECO:0000256" key="1">
    <source>
        <dbReference type="SAM" id="SignalP"/>
    </source>
</evidence>
<dbReference type="EMBL" id="LWDP01000001">
    <property type="protein sequence ID" value="ORD95172.1"/>
    <property type="molecule type" value="Genomic_DNA"/>
</dbReference>
<keyword evidence="3" id="KW-1185">Reference proteome</keyword>
<reference evidence="2 3" key="1">
    <citation type="journal article" date="2017" name="Environ. Microbiol.">
        <title>Decay of the glycolytic pathway and adaptation to intranuclear parasitism within Enterocytozoonidae microsporidia.</title>
        <authorList>
            <person name="Wiredu Boakye D."/>
            <person name="Jaroenlak P."/>
            <person name="Prachumwat A."/>
            <person name="Williams T.A."/>
            <person name="Bateman K.S."/>
            <person name="Itsathitphaisarn O."/>
            <person name="Sritunyalucksana K."/>
            <person name="Paszkiewicz K.H."/>
            <person name="Moore K.A."/>
            <person name="Stentiford G.D."/>
            <person name="Williams B.A."/>
        </authorList>
    </citation>
    <scope>NUCLEOTIDE SEQUENCE [LARGE SCALE GENOMIC DNA]</scope>
    <source>
        <strain evidence="2 3">GB1</strain>
    </source>
</reference>